<proteinExistence type="predicted"/>
<feature type="transmembrane region" description="Helical" evidence="1">
    <location>
        <begin position="6"/>
        <end position="34"/>
    </location>
</feature>
<evidence type="ECO:0000256" key="1">
    <source>
        <dbReference type="SAM" id="Phobius"/>
    </source>
</evidence>
<accession>A0AAV5AFY7</accession>
<dbReference type="PANTHER" id="PTHR40465">
    <property type="entry name" value="CHROMOSOME 1, WHOLE GENOME SHOTGUN SEQUENCE"/>
    <property type="match status" value="1"/>
</dbReference>
<dbReference type="AlphaFoldDB" id="A0AAV5AFY7"/>
<organism evidence="2 3">
    <name type="scientific">Clathrus columnatus</name>
    <dbReference type="NCBI Taxonomy" id="1419009"/>
    <lineage>
        <taxon>Eukaryota</taxon>
        <taxon>Fungi</taxon>
        <taxon>Dikarya</taxon>
        <taxon>Basidiomycota</taxon>
        <taxon>Agaricomycotina</taxon>
        <taxon>Agaricomycetes</taxon>
        <taxon>Phallomycetidae</taxon>
        <taxon>Phallales</taxon>
        <taxon>Clathraceae</taxon>
        <taxon>Clathrus</taxon>
    </lineage>
</organism>
<gene>
    <name evidence="2" type="ORF">Clacol_005813</name>
</gene>
<dbReference type="EMBL" id="BPWL01000006">
    <property type="protein sequence ID" value="GJJ11578.1"/>
    <property type="molecule type" value="Genomic_DNA"/>
</dbReference>
<feature type="transmembrane region" description="Helical" evidence="1">
    <location>
        <begin position="64"/>
        <end position="84"/>
    </location>
</feature>
<feature type="transmembrane region" description="Helical" evidence="1">
    <location>
        <begin position="96"/>
        <end position="119"/>
    </location>
</feature>
<keyword evidence="1" id="KW-0812">Transmembrane</keyword>
<sequence length="250" mass="27480">MPGVGLLFGPLLIGVCLNIGLYGILLVQVLYLVICDTLNTVFDIGVIYEPLVFRYGTPRAVERIPVMLYVVGGIATSICSTILFDFSQLEQFKGAVITWLASSAIADICITLSLVLSLVKRRTGHSRTNDAIDRIIRPKLYTNSLLSTLNARGGWYTIAQTRPDDNVLFGPLSWDSSKNSQRRNTVGSNRPDVVELNAAFKSTTTGHGQEDLRETDDDVHPVSVLDMNDTHQSVLDVELNDSIPTLENLV</sequence>
<dbReference type="Proteomes" id="UP001050691">
    <property type="component" value="Unassembled WGS sequence"/>
</dbReference>
<keyword evidence="1" id="KW-1133">Transmembrane helix</keyword>
<protein>
    <submittedName>
        <fullName evidence="2">Uncharacterized protein</fullName>
    </submittedName>
</protein>
<reference evidence="2" key="1">
    <citation type="submission" date="2021-10" db="EMBL/GenBank/DDBJ databases">
        <title>De novo Genome Assembly of Clathrus columnatus (Basidiomycota, Fungi) Using Illumina and Nanopore Sequence Data.</title>
        <authorList>
            <person name="Ogiso-Tanaka E."/>
            <person name="Itagaki H."/>
            <person name="Hosoya T."/>
            <person name="Hosaka K."/>
        </authorList>
    </citation>
    <scope>NUCLEOTIDE SEQUENCE</scope>
    <source>
        <strain evidence="2">MO-923</strain>
    </source>
</reference>
<evidence type="ECO:0000313" key="2">
    <source>
        <dbReference type="EMBL" id="GJJ11578.1"/>
    </source>
</evidence>
<evidence type="ECO:0000313" key="3">
    <source>
        <dbReference type="Proteomes" id="UP001050691"/>
    </source>
</evidence>
<keyword evidence="3" id="KW-1185">Reference proteome</keyword>
<comment type="caution">
    <text evidence="2">The sequence shown here is derived from an EMBL/GenBank/DDBJ whole genome shotgun (WGS) entry which is preliminary data.</text>
</comment>
<keyword evidence="1" id="KW-0472">Membrane</keyword>
<dbReference type="PANTHER" id="PTHR40465:SF1">
    <property type="entry name" value="DUF6534 DOMAIN-CONTAINING PROTEIN"/>
    <property type="match status" value="1"/>
</dbReference>
<name>A0AAV5AFY7_9AGAM</name>